<evidence type="ECO:0000256" key="8">
    <source>
        <dbReference type="ARBA" id="ARBA00023004"/>
    </source>
</evidence>
<name>A0A4R0X6D8_9BURK</name>
<reference evidence="11 12" key="1">
    <citation type="submission" date="2017-02" db="EMBL/GenBank/DDBJ databases">
        <title>Paraburkholderia sophoroidis sp. nov. and Paraburkholderia steynii sp. nov. rhizobial symbionts of the fynbos legume Hypocalyptus sophoroides.</title>
        <authorList>
            <person name="Steenkamp E.T."/>
            <person name="Beukes C.W."/>
            <person name="Van Zyl E."/>
            <person name="Avontuur J."/>
            <person name="Chan W.Y."/>
            <person name="Hassen A."/>
            <person name="Palmer M."/>
            <person name="Mthombeni L."/>
            <person name="Phalane F."/>
            <person name="Sereme K."/>
            <person name="Venter S.N."/>
        </authorList>
    </citation>
    <scope>NUCLEOTIDE SEQUENCE [LARGE SCALE GENOMIC DNA]</scope>
    <source>
        <strain evidence="11 12">HC1.1ba</strain>
    </source>
</reference>
<dbReference type="GO" id="GO:0043448">
    <property type="term" value="P:alkane catabolic process"/>
    <property type="evidence" value="ECO:0007669"/>
    <property type="project" value="TreeGrafter"/>
</dbReference>
<comment type="cofactor">
    <cofactor evidence="1 9">
        <name>Fe(3+)</name>
        <dbReference type="ChEBI" id="CHEBI:29034"/>
    </cofactor>
</comment>
<protein>
    <recommendedName>
        <fullName evidence="9">Rubredoxin</fullName>
    </recommendedName>
</protein>
<evidence type="ECO:0000256" key="7">
    <source>
        <dbReference type="ARBA" id="ARBA00022982"/>
    </source>
</evidence>
<comment type="pathway">
    <text evidence="3">Hydrocarbon metabolism; alkane degradation.</text>
</comment>
<proteinExistence type="inferred from homology"/>
<dbReference type="PANTHER" id="PTHR47627:SF1">
    <property type="entry name" value="RUBREDOXIN-1-RELATED"/>
    <property type="match status" value="1"/>
</dbReference>
<organism evidence="11 12">
    <name type="scientific">Paraburkholderia steynii</name>
    <dbReference type="NCBI Taxonomy" id="1245441"/>
    <lineage>
        <taxon>Bacteria</taxon>
        <taxon>Pseudomonadati</taxon>
        <taxon>Pseudomonadota</taxon>
        <taxon>Betaproteobacteria</taxon>
        <taxon>Burkholderiales</taxon>
        <taxon>Burkholderiaceae</taxon>
        <taxon>Paraburkholderia</taxon>
    </lineage>
</organism>
<dbReference type="InterPro" id="IPR024934">
    <property type="entry name" value="Rubredoxin-like_dom"/>
</dbReference>
<evidence type="ECO:0000313" key="12">
    <source>
        <dbReference type="Proteomes" id="UP000294200"/>
    </source>
</evidence>
<evidence type="ECO:0000256" key="5">
    <source>
        <dbReference type="ARBA" id="ARBA00022448"/>
    </source>
</evidence>
<dbReference type="FunFam" id="2.20.28.10:FF:000001">
    <property type="entry name" value="Rubredoxin"/>
    <property type="match status" value="1"/>
</dbReference>
<evidence type="ECO:0000256" key="1">
    <source>
        <dbReference type="ARBA" id="ARBA00001965"/>
    </source>
</evidence>
<sequence>MSTSTPLPDEVGSGTTTGFKTWLCILCGFVYSEADGLPGDGITPNTLWSDVPDDWVCPECGGTKADFEMIEV</sequence>
<dbReference type="InterPro" id="IPR050526">
    <property type="entry name" value="Rubredoxin_ET"/>
</dbReference>
<keyword evidence="8 9" id="KW-0408">Iron</keyword>
<evidence type="ECO:0000256" key="6">
    <source>
        <dbReference type="ARBA" id="ARBA00022723"/>
    </source>
</evidence>
<dbReference type="PANTHER" id="PTHR47627">
    <property type="entry name" value="RUBREDOXIN"/>
    <property type="match status" value="1"/>
</dbReference>
<gene>
    <name evidence="11" type="ORF">BZM27_33045</name>
</gene>
<feature type="domain" description="Rubredoxin-like" evidence="10">
    <location>
        <begin position="19"/>
        <end position="70"/>
    </location>
</feature>
<dbReference type="GO" id="GO:0005506">
    <property type="term" value="F:iron ion binding"/>
    <property type="evidence" value="ECO:0007669"/>
    <property type="project" value="UniProtKB-UniRule"/>
</dbReference>
<dbReference type="InterPro" id="IPR018527">
    <property type="entry name" value="Rubredoxin_Fe_BS"/>
</dbReference>
<evidence type="ECO:0000256" key="9">
    <source>
        <dbReference type="RuleBase" id="RU003820"/>
    </source>
</evidence>
<dbReference type="Pfam" id="PF00301">
    <property type="entry name" value="Rubredoxin"/>
    <property type="match status" value="1"/>
</dbReference>
<keyword evidence="12" id="KW-1185">Reference proteome</keyword>
<evidence type="ECO:0000313" key="11">
    <source>
        <dbReference type="EMBL" id="TCG05534.1"/>
    </source>
</evidence>
<comment type="caution">
    <text evidence="11">The sequence shown here is derived from an EMBL/GenBank/DDBJ whole genome shotgun (WGS) entry which is preliminary data.</text>
</comment>
<dbReference type="Proteomes" id="UP000294200">
    <property type="component" value="Unassembled WGS sequence"/>
</dbReference>
<dbReference type="PRINTS" id="PR00163">
    <property type="entry name" value="RUBREDOXIN"/>
</dbReference>
<comment type="similarity">
    <text evidence="4 9">Belongs to the rubredoxin family.</text>
</comment>
<dbReference type="PROSITE" id="PS00202">
    <property type="entry name" value="RUBREDOXIN"/>
    <property type="match status" value="1"/>
</dbReference>
<dbReference type="GO" id="GO:0009055">
    <property type="term" value="F:electron transfer activity"/>
    <property type="evidence" value="ECO:0007669"/>
    <property type="project" value="TreeGrafter"/>
</dbReference>
<dbReference type="SUPFAM" id="SSF57802">
    <property type="entry name" value="Rubredoxin-like"/>
    <property type="match status" value="1"/>
</dbReference>
<evidence type="ECO:0000259" key="10">
    <source>
        <dbReference type="PROSITE" id="PS50903"/>
    </source>
</evidence>
<dbReference type="AlphaFoldDB" id="A0A4R0X6D8"/>
<keyword evidence="6 9" id="KW-0479">Metal-binding</keyword>
<keyword evidence="5" id="KW-0813">Transport</keyword>
<evidence type="ECO:0000256" key="3">
    <source>
        <dbReference type="ARBA" id="ARBA00004933"/>
    </source>
</evidence>
<evidence type="ECO:0000256" key="4">
    <source>
        <dbReference type="ARBA" id="ARBA00005337"/>
    </source>
</evidence>
<comment type="function">
    <text evidence="2">Involved in the hydrocarbon hydroxylating system, which transfers electrons from NADH to rubredoxin reductase and then through rubredoxin to alkane 1 monooxygenase.</text>
</comment>
<accession>A0A4R0X6D8</accession>
<dbReference type="Gene3D" id="2.20.28.10">
    <property type="match status" value="1"/>
</dbReference>
<dbReference type="PROSITE" id="PS50903">
    <property type="entry name" value="RUBREDOXIN_LIKE"/>
    <property type="match status" value="1"/>
</dbReference>
<keyword evidence="7 9" id="KW-0249">Electron transport</keyword>
<dbReference type="CDD" id="cd00730">
    <property type="entry name" value="rubredoxin"/>
    <property type="match status" value="1"/>
</dbReference>
<dbReference type="InterPro" id="IPR024935">
    <property type="entry name" value="Rubredoxin_dom"/>
</dbReference>
<dbReference type="EMBL" id="MWML01000161">
    <property type="protein sequence ID" value="TCG05534.1"/>
    <property type="molecule type" value="Genomic_DNA"/>
</dbReference>
<evidence type="ECO:0000256" key="2">
    <source>
        <dbReference type="ARBA" id="ARBA00002792"/>
    </source>
</evidence>